<gene>
    <name evidence="14" type="ORF">TH19_02475</name>
</gene>
<dbReference type="InterPro" id="IPR005821">
    <property type="entry name" value="Ion_trans_dom"/>
</dbReference>
<sequence>MKPTLRSKTHKLLHGVERSSRLSLFVHLILASAIIINVTAVIFDSVDEFADRYYLLFAVIEIVCTLIFTVEYGLRVWSSPDDERFIGRPWARLRYILTPMALIDLLAILPIFLWFFTSVDLRFVRIVRLLRLLKFTRYSTGLELMLLVFRQQMGIFGAASAALACMLVFSAGAIYVAEHEAQPEHFGNLLDALYWSVITLATVGYGDTVPITPFGKFLASIISLTGIGIVAVPAGILASAFNSELRRRENEYRHQATRQLMGRRLTERVRNKLKSHQEELGISDEQAQSVIDDIRDVHRSESDEILTCPHCHLPLHMELKEADGNTPTQKS</sequence>
<comment type="subcellular location">
    <subcellularLocation>
        <location evidence="1">Membrane</location>
        <topology evidence="1">Multi-pass membrane protein</topology>
    </subcellularLocation>
</comment>
<evidence type="ECO:0000256" key="7">
    <source>
        <dbReference type="ARBA" id="ARBA00022958"/>
    </source>
</evidence>
<keyword evidence="2" id="KW-0813">Transport</keyword>
<dbReference type="PANTHER" id="PTHR11537">
    <property type="entry name" value="VOLTAGE-GATED POTASSIUM CHANNEL"/>
    <property type="match status" value="1"/>
</dbReference>
<dbReference type="OrthoDB" id="9799090at2"/>
<feature type="transmembrane region" description="Helical" evidence="12">
    <location>
        <begin position="189"/>
        <end position="205"/>
    </location>
</feature>
<accession>A0A367WEP2</accession>
<dbReference type="GO" id="GO:0005249">
    <property type="term" value="F:voltage-gated potassium channel activity"/>
    <property type="evidence" value="ECO:0007669"/>
    <property type="project" value="InterPro"/>
</dbReference>
<dbReference type="SUPFAM" id="SSF81324">
    <property type="entry name" value="Voltage-gated potassium channels"/>
    <property type="match status" value="1"/>
</dbReference>
<evidence type="ECO:0000313" key="15">
    <source>
        <dbReference type="Proteomes" id="UP000253226"/>
    </source>
</evidence>
<dbReference type="EMBL" id="JPWF01000001">
    <property type="protein sequence ID" value="RCK39924.1"/>
    <property type="molecule type" value="Genomic_DNA"/>
</dbReference>
<evidence type="ECO:0000256" key="5">
    <source>
        <dbReference type="ARBA" id="ARBA00022826"/>
    </source>
</evidence>
<evidence type="ECO:0000256" key="3">
    <source>
        <dbReference type="ARBA" id="ARBA00022538"/>
    </source>
</evidence>
<evidence type="ECO:0000256" key="10">
    <source>
        <dbReference type="ARBA" id="ARBA00023136"/>
    </source>
</evidence>
<evidence type="ECO:0000256" key="1">
    <source>
        <dbReference type="ARBA" id="ARBA00004141"/>
    </source>
</evidence>
<proteinExistence type="predicted"/>
<keyword evidence="6" id="KW-0851">Voltage-gated channel</keyword>
<keyword evidence="4 12" id="KW-0812">Transmembrane</keyword>
<dbReference type="Proteomes" id="UP000253226">
    <property type="component" value="Unassembled WGS sequence"/>
</dbReference>
<feature type="transmembrane region" description="Helical" evidence="12">
    <location>
        <begin position="155"/>
        <end position="177"/>
    </location>
</feature>
<feature type="transmembrane region" description="Helical" evidence="12">
    <location>
        <begin position="21"/>
        <end position="42"/>
    </location>
</feature>
<dbReference type="Gene3D" id="1.20.120.350">
    <property type="entry name" value="Voltage-gated potassium channels. Chain C"/>
    <property type="match status" value="1"/>
</dbReference>
<keyword evidence="11" id="KW-0407">Ion channel</keyword>
<dbReference type="InterPro" id="IPR028325">
    <property type="entry name" value="VG_K_chnl"/>
</dbReference>
<dbReference type="Pfam" id="PF00520">
    <property type="entry name" value="Ion_trans"/>
    <property type="match status" value="1"/>
</dbReference>
<keyword evidence="5" id="KW-0631">Potassium channel</keyword>
<protein>
    <submittedName>
        <fullName evidence="14">Potassium transporter Kef</fullName>
    </submittedName>
</protein>
<dbReference type="PRINTS" id="PR00169">
    <property type="entry name" value="KCHANNEL"/>
</dbReference>
<keyword evidence="10 12" id="KW-0472">Membrane</keyword>
<dbReference type="AlphaFoldDB" id="A0A367WEP2"/>
<feature type="transmembrane region" description="Helical" evidence="12">
    <location>
        <begin position="54"/>
        <end position="74"/>
    </location>
</feature>
<evidence type="ECO:0000256" key="8">
    <source>
        <dbReference type="ARBA" id="ARBA00022989"/>
    </source>
</evidence>
<dbReference type="Gene3D" id="1.10.287.70">
    <property type="match status" value="1"/>
</dbReference>
<keyword evidence="3" id="KW-0633">Potassium transport</keyword>
<feature type="transmembrane region" description="Helical" evidence="12">
    <location>
        <begin position="95"/>
        <end position="116"/>
    </location>
</feature>
<evidence type="ECO:0000256" key="12">
    <source>
        <dbReference type="SAM" id="Phobius"/>
    </source>
</evidence>
<comment type="caution">
    <text evidence="14">The sequence shown here is derived from an EMBL/GenBank/DDBJ whole genome shotgun (WGS) entry which is preliminary data.</text>
</comment>
<organism evidence="14 15">
    <name type="scientific">Thalassospira profundimaris</name>
    <dbReference type="NCBI Taxonomy" id="502049"/>
    <lineage>
        <taxon>Bacteria</taxon>
        <taxon>Pseudomonadati</taxon>
        <taxon>Pseudomonadota</taxon>
        <taxon>Alphaproteobacteria</taxon>
        <taxon>Rhodospirillales</taxon>
        <taxon>Thalassospiraceae</taxon>
        <taxon>Thalassospira</taxon>
    </lineage>
</organism>
<keyword evidence="9" id="KW-0406">Ion transport</keyword>
<dbReference type="InterPro" id="IPR027359">
    <property type="entry name" value="Volt_channel_dom_sf"/>
</dbReference>
<feature type="transmembrane region" description="Helical" evidence="12">
    <location>
        <begin position="217"/>
        <end position="241"/>
    </location>
</feature>
<keyword evidence="7" id="KW-0630">Potassium</keyword>
<evidence type="ECO:0000256" key="4">
    <source>
        <dbReference type="ARBA" id="ARBA00022692"/>
    </source>
</evidence>
<evidence type="ECO:0000259" key="13">
    <source>
        <dbReference type="Pfam" id="PF00520"/>
    </source>
</evidence>
<keyword evidence="8 12" id="KW-1133">Transmembrane helix</keyword>
<name>A0A367WEP2_9PROT</name>
<dbReference type="GO" id="GO:0001508">
    <property type="term" value="P:action potential"/>
    <property type="evidence" value="ECO:0007669"/>
    <property type="project" value="TreeGrafter"/>
</dbReference>
<reference evidence="14 15" key="1">
    <citation type="submission" date="2014-07" db="EMBL/GenBank/DDBJ databases">
        <title>Draft genome sequence of Thalassospira profundimaris 35.</title>
        <authorList>
            <person name="Lai Q."/>
            <person name="Shao Z."/>
        </authorList>
    </citation>
    <scope>NUCLEOTIDE SEQUENCE [LARGE SCALE GENOMIC DNA]</scope>
    <source>
        <strain evidence="14 15">35</strain>
    </source>
</reference>
<feature type="domain" description="Ion transport" evidence="13">
    <location>
        <begin position="26"/>
        <end position="247"/>
    </location>
</feature>
<evidence type="ECO:0000256" key="11">
    <source>
        <dbReference type="ARBA" id="ARBA00023303"/>
    </source>
</evidence>
<dbReference type="GO" id="GO:0008076">
    <property type="term" value="C:voltage-gated potassium channel complex"/>
    <property type="evidence" value="ECO:0007669"/>
    <property type="project" value="InterPro"/>
</dbReference>
<evidence type="ECO:0000256" key="9">
    <source>
        <dbReference type="ARBA" id="ARBA00023065"/>
    </source>
</evidence>
<dbReference type="RefSeq" id="WP_114100696.1">
    <property type="nucleotide sequence ID" value="NZ_JPWF01000001.1"/>
</dbReference>
<evidence type="ECO:0000256" key="2">
    <source>
        <dbReference type="ARBA" id="ARBA00022448"/>
    </source>
</evidence>
<evidence type="ECO:0000313" key="14">
    <source>
        <dbReference type="EMBL" id="RCK39924.1"/>
    </source>
</evidence>
<dbReference type="PANTHER" id="PTHR11537:SF254">
    <property type="entry name" value="POTASSIUM VOLTAGE-GATED CHANNEL PROTEIN SHAB"/>
    <property type="match status" value="1"/>
</dbReference>
<evidence type="ECO:0000256" key="6">
    <source>
        <dbReference type="ARBA" id="ARBA00022882"/>
    </source>
</evidence>